<name>A0A1A8Y0F7_9RHOO</name>
<evidence type="ECO:0000313" key="2">
    <source>
        <dbReference type="Proteomes" id="UP000199600"/>
    </source>
</evidence>
<gene>
    <name evidence="1" type="ORF">PROAA_610015</name>
</gene>
<proteinExistence type="predicted"/>
<dbReference type="EMBL" id="FLQY01000364">
    <property type="protein sequence ID" value="SBT10655.1"/>
    <property type="molecule type" value="Genomic_DNA"/>
</dbReference>
<evidence type="ECO:0000313" key="1">
    <source>
        <dbReference type="EMBL" id="SBT10655.1"/>
    </source>
</evidence>
<dbReference type="AlphaFoldDB" id="A0A1A8Y0F7"/>
<accession>A0A1A8Y0F7</accession>
<reference evidence="1 2" key="1">
    <citation type="submission" date="2016-06" db="EMBL/GenBank/DDBJ databases">
        <authorList>
            <person name="Kjaerup R.B."/>
            <person name="Dalgaard T.S."/>
            <person name="Juul-Madsen H.R."/>
        </authorList>
    </citation>
    <scope>NUCLEOTIDE SEQUENCE [LARGE SCALE GENOMIC DNA]</scope>
    <source>
        <strain evidence="1">2</strain>
    </source>
</reference>
<dbReference type="Proteomes" id="UP000199600">
    <property type="component" value="Unassembled WGS sequence"/>
</dbReference>
<protein>
    <submittedName>
        <fullName evidence="1">Uncharacterized protein</fullName>
    </submittedName>
</protein>
<organism evidence="1 2">
    <name type="scientific">Candidatus Propionivibrio aalborgensis</name>
    <dbReference type="NCBI Taxonomy" id="1860101"/>
    <lineage>
        <taxon>Bacteria</taxon>
        <taxon>Pseudomonadati</taxon>
        <taxon>Pseudomonadota</taxon>
        <taxon>Betaproteobacteria</taxon>
        <taxon>Rhodocyclales</taxon>
        <taxon>Rhodocyclaceae</taxon>
        <taxon>Propionivibrio</taxon>
    </lineage>
</organism>
<sequence length="70" mass="7836">MTPREPTIELHGPAATHDQRCAVMSGESAVLDLDTGVFLPCWKAQAEGWHLVQARTWWQRLALRVLTPNA</sequence>
<keyword evidence="2" id="KW-1185">Reference proteome</keyword>